<dbReference type="Proteomes" id="UP000016924">
    <property type="component" value="Unassembled WGS sequence"/>
</dbReference>
<dbReference type="HOGENOM" id="CLU_1855158_0_0_1"/>
<evidence type="ECO:0000313" key="1">
    <source>
        <dbReference type="EMBL" id="EON62407.1"/>
    </source>
</evidence>
<gene>
    <name evidence="1" type="ORF">W97_01629</name>
</gene>
<sequence length="138" mass="15942">MEEQLTALREKHRMVENVLHEQRDYDVLRQRLAESENCLAEAWAEEREQVLEARGQVAEAEGLKAQYKSIAQSERYHSLSIQLRDVLFEKKCLGIEQNSAAVTQSRLDQDLATARAEIKRRKGKAEKTEVVQQVGLHR</sequence>
<organism evidence="1 2">
    <name type="scientific">Coniosporium apollinis (strain CBS 100218)</name>
    <name type="common">Rock-inhabiting black yeast</name>
    <dbReference type="NCBI Taxonomy" id="1168221"/>
    <lineage>
        <taxon>Eukaryota</taxon>
        <taxon>Fungi</taxon>
        <taxon>Dikarya</taxon>
        <taxon>Ascomycota</taxon>
        <taxon>Pezizomycotina</taxon>
        <taxon>Dothideomycetes</taxon>
        <taxon>Dothideomycetes incertae sedis</taxon>
        <taxon>Coniosporium</taxon>
    </lineage>
</organism>
<dbReference type="GeneID" id="19898940"/>
<dbReference type="RefSeq" id="XP_007777724.1">
    <property type="nucleotide sequence ID" value="XM_007779534.1"/>
</dbReference>
<evidence type="ECO:0000313" key="2">
    <source>
        <dbReference type="Proteomes" id="UP000016924"/>
    </source>
</evidence>
<proteinExistence type="predicted"/>
<accession>R7YKF4</accession>
<protein>
    <submittedName>
        <fullName evidence="1">Uncharacterized protein</fullName>
    </submittedName>
</protein>
<dbReference type="OrthoDB" id="10486938at2759"/>
<dbReference type="AlphaFoldDB" id="R7YKF4"/>
<keyword evidence="2" id="KW-1185">Reference proteome</keyword>
<dbReference type="EMBL" id="JH767559">
    <property type="protein sequence ID" value="EON62407.1"/>
    <property type="molecule type" value="Genomic_DNA"/>
</dbReference>
<reference evidence="2" key="1">
    <citation type="submission" date="2012-06" db="EMBL/GenBank/DDBJ databases">
        <title>The genome sequence of Coniosporium apollinis CBS 100218.</title>
        <authorList>
            <consortium name="The Broad Institute Genome Sequencing Platform"/>
            <person name="Cuomo C."/>
            <person name="Gorbushina A."/>
            <person name="Noack S."/>
            <person name="Walker B."/>
            <person name="Young S.K."/>
            <person name="Zeng Q."/>
            <person name="Gargeya S."/>
            <person name="Fitzgerald M."/>
            <person name="Haas B."/>
            <person name="Abouelleil A."/>
            <person name="Alvarado L."/>
            <person name="Arachchi H.M."/>
            <person name="Berlin A.M."/>
            <person name="Chapman S.B."/>
            <person name="Goldberg J."/>
            <person name="Griggs A."/>
            <person name="Gujja S."/>
            <person name="Hansen M."/>
            <person name="Howarth C."/>
            <person name="Imamovic A."/>
            <person name="Larimer J."/>
            <person name="McCowan C."/>
            <person name="Montmayeur A."/>
            <person name="Murphy C."/>
            <person name="Neiman D."/>
            <person name="Pearson M."/>
            <person name="Priest M."/>
            <person name="Roberts A."/>
            <person name="Saif S."/>
            <person name="Shea T."/>
            <person name="Sisk P."/>
            <person name="Sykes S."/>
            <person name="Wortman J."/>
            <person name="Nusbaum C."/>
            <person name="Birren B."/>
        </authorList>
    </citation>
    <scope>NUCLEOTIDE SEQUENCE [LARGE SCALE GENOMIC DNA]</scope>
    <source>
        <strain evidence="2">CBS 100218</strain>
    </source>
</reference>
<name>R7YKF4_CONA1</name>